<dbReference type="AlphaFoldDB" id="A0A382WSW6"/>
<evidence type="ECO:0000259" key="1">
    <source>
        <dbReference type="Pfam" id="PF05170"/>
    </source>
</evidence>
<feature type="non-terminal residue" evidence="2">
    <location>
        <position position="129"/>
    </location>
</feature>
<proteinExistence type="predicted"/>
<dbReference type="GO" id="GO:0090313">
    <property type="term" value="P:regulation of protein targeting to membrane"/>
    <property type="evidence" value="ECO:0007669"/>
    <property type="project" value="TreeGrafter"/>
</dbReference>
<dbReference type="GO" id="GO:0005886">
    <property type="term" value="C:plasma membrane"/>
    <property type="evidence" value="ECO:0007669"/>
    <property type="project" value="TreeGrafter"/>
</dbReference>
<dbReference type="Pfam" id="PF05170">
    <property type="entry name" value="AsmA"/>
    <property type="match status" value="1"/>
</dbReference>
<sequence>MKKILYGILAFLLLAVVAALVAPSLIDWNRYKDKIIAHASQELGRQLSVDGEISLAILPVPAFSVTGIRIASLDGSDVPEMLRLKSLDVQVALLPLLVGSLEIARIVLVEPDITLERLMDGRGNWVFPN</sequence>
<name>A0A382WSW6_9ZZZZ</name>
<dbReference type="PANTHER" id="PTHR30441:SF4">
    <property type="entry name" value="PROTEIN ASMA"/>
    <property type="match status" value="1"/>
</dbReference>
<protein>
    <recommendedName>
        <fullName evidence="1">AsmA domain-containing protein</fullName>
    </recommendedName>
</protein>
<feature type="domain" description="AsmA" evidence="1">
    <location>
        <begin position="2"/>
        <end position="126"/>
    </location>
</feature>
<accession>A0A382WSW6</accession>
<dbReference type="EMBL" id="UINC01162133">
    <property type="protein sequence ID" value="SVD61719.1"/>
    <property type="molecule type" value="Genomic_DNA"/>
</dbReference>
<dbReference type="InterPro" id="IPR007844">
    <property type="entry name" value="AsmA"/>
</dbReference>
<organism evidence="2">
    <name type="scientific">marine metagenome</name>
    <dbReference type="NCBI Taxonomy" id="408172"/>
    <lineage>
        <taxon>unclassified sequences</taxon>
        <taxon>metagenomes</taxon>
        <taxon>ecological metagenomes</taxon>
    </lineage>
</organism>
<gene>
    <name evidence="2" type="ORF">METZ01_LOCUS414573</name>
</gene>
<dbReference type="PANTHER" id="PTHR30441">
    <property type="entry name" value="DUF748 DOMAIN-CONTAINING PROTEIN"/>
    <property type="match status" value="1"/>
</dbReference>
<evidence type="ECO:0000313" key="2">
    <source>
        <dbReference type="EMBL" id="SVD61719.1"/>
    </source>
</evidence>
<reference evidence="2" key="1">
    <citation type="submission" date="2018-05" db="EMBL/GenBank/DDBJ databases">
        <authorList>
            <person name="Lanie J.A."/>
            <person name="Ng W.-L."/>
            <person name="Kazmierczak K.M."/>
            <person name="Andrzejewski T.M."/>
            <person name="Davidsen T.M."/>
            <person name="Wayne K.J."/>
            <person name="Tettelin H."/>
            <person name="Glass J.I."/>
            <person name="Rusch D."/>
            <person name="Podicherti R."/>
            <person name="Tsui H.-C.T."/>
            <person name="Winkler M.E."/>
        </authorList>
    </citation>
    <scope>NUCLEOTIDE SEQUENCE</scope>
</reference>
<dbReference type="InterPro" id="IPR052894">
    <property type="entry name" value="AsmA-related"/>
</dbReference>